<gene>
    <name evidence="1" type="ORF">F2Q69_00025669</name>
</gene>
<protein>
    <submittedName>
        <fullName evidence="1">Uncharacterized protein</fullName>
    </submittedName>
</protein>
<comment type="caution">
    <text evidence="1">The sequence shown here is derived from an EMBL/GenBank/DDBJ whole genome shotgun (WGS) entry which is preliminary data.</text>
</comment>
<dbReference type="AlphaFoldDB" id="A0A8S9RSY2"/>
<dbReference type="EMBL" id="QGKX02000088">
    <property type="protein sequence ID" value="KAF3583857.1"/>
    <property type="molecule type" value="Genomic_DNA"/>
</dbReference>
<evidence type="ECO:0000313" key="1">
    <source>
        <dbReference type="EMBL" id="KAF3583857.1"/>
    </source>
</evidence>
<name>A0A8S9RSY2_BRACR</name>
<dbReference type="Proteomes" id="UP000712600">
    <property type="component" value="Unassembled WGS sequence"/>
</dbReference>
<reference evidence="1" key="1">
    <citation type="submission" date="2019-12" db="EMBL/GenBank/DDBJ databases">
        <title>Genome sequencing and annotation of Brassica cretica.</title>
        <authorList>
            <person name="Studholme D.J."/>
            <person name="Sarris P."/>
        </authorList>
    </citation>
    <scope>NUCLEOTIDE SEQUENCE</scope>
    <source>
        <strain evidence="1">PFS-109/04</strain>
        <tissue evidence="1">Leaf</tissue>
    </source>
</reference>
<organism evidence="1 2">
    <name type="scientific">Brassica cretica</name>
    <name type="common">Mustard</name>
    <dbReference type="NCBI Taxonomy" id="69181"/>
    <lineage>
        <taxon>Eukaryota</taxon>
        <taxon>Viridiplantae</taxon>
        <taxon>Streptophyta</taxon>
        <taxon>Embryophyta</taxon>
        <taxon>Tracheophyta</taxon>
        <taxon>Spermatophyta</taxon>
        <taxon>Magnoliopsida</taxon>
        <taxon>eudicotyledons</taxon>
        <taxon>Gunneridae</taxon>
        <taxon>Pentapetalae</taxon>
        <taxon>rosids</taxon>
        <taxon>malvids</taxon>
        <taxon>Brassicales</taxon>
        <taxon>Brassicaceae</taxon>
        <taxon>Brassiceae</taxon>
        <taxon>Brassica</taxon>
    </lineage>
</organism>
<evidence type="ECO:0000313" key="2">
    <source>
        <dbReference type="Proteomes" id="UP000712600"/>
    </source>
</evidence>
<sequence length="271" mass="30792">METKHDKDDQLEIEQINKSPTMKTKKISRGMHVFSVVMFMLRRRRRRKAFNTRFWRRVVESVRKVHSEITIMPTSKSTNTILLPPAPLPATTTEISQDGGDDADVINDESGDLCIAKSWILHVLSENQEDPPVIISLNSKTNPQDGAKAATVQLCIKNKCIAVTAKKLNGLVTVVKKVDVRDLVKVNYPISYGVRSRLSLKAMASELLGFGSWKPKRQICPRDLARRVLDEEEGDDKKTFDLLLKQLQDEITPKLHDQLLDQLLDPQRRLS</sequence>
<accession>A0A8S9RSY2</accession>
<proteinExistence type="predicted"/>